<gene>
    <name evidence="1" type="ORF">CBJ15_02135</name>
</gene>
<comment type="caution">
    <text evidence="1">The sequence shown here is derived from an EMBL/GenBank/DDBJ whole genome shotgun (WGS) entry which is preliminary data.</text>
</comment>
<accession>A0A5W9CEY8</accession>
<dbReference type="EMBL" id="AAHNTO010000001">
    <property type="protein sequence ID" value="EBY3179286.1"/>
    <property type="molecule type" value="Genomic_DNA"/>
</dbReference>
<sequence>MSLHPEILFHFTDKDGLLNILEHTFKISYARERIQGKNEIREFGIPMVSFCDIRLSDLKDHIDKYGDYGIGLNKAWANSKGLNPVWYVSKNSEFPDAFTSALNSLYRQMDSILDNKEYKEFNETYMKFMDIYRYLKNYEGELKRSKEVIKNYRFADEKEWRFVPSINEEDILPFVPITKIKTKSQKMEYNNKISHLRLKFEPKDIKYIIVKDDHEIIDIVNHLKMVKDRFSSLDITQLQTRILTTEQIKTDM</sequence>
<dbReference type="InterPro" id="IPR021223">
    <property type="entry name" value="AbiGi"/>
</dbReference>
<reference evidence="1" key="1">
    <citation type="submission" date="2018-08" db="EMBL/GenBank/DDBJ databases">
        <authorList>
            <consortium name="GenomeTrakr network: Whole genome sequencing for foodborne pathogen traceback"/>
        </authorList>
    </citation>
    <scope>NUCLEOTIDE SEQUENCE</scope>
    <source>
        <strain evidence="1">CFSAN064236</strain>
    </source>
</reference>
<protein>
    <recommendedName>
        <fullName evidence="2">DUF2971 domain-containing protein</fullName>
    </recommendedName>
</protein>
<organism evidence="1">
    <name type="scientific">Salmonella rubislaw</name>
    <dbReference type="NCBI Taxonomy" id="598"/>
    <lineage>
        <taxon>Bacteria</taxon>
        <taxon>Pseudomonadati</taxon>
        <taxon>Pseudomonadota</taxon>
        <taxon>Gammaproteobacteria</taxon>
        <taxon>Enterobacterales</taxon>
        <taxon>Enterobacteriaceae</taxon>
        <taxon>Salmonella</taxon>
    </lineage>
</organism>
<proteinExistence type="predicted"/>
<evidence type="ECO:0000313" key="1">
    <source>
        <dbReference type="EMBL" id="EBY3179286.1"/>
    </source>
</evidence>
<dbReference type="AlphaFoldDB" id="A0A5W9CEY8"/>
<name>A0A5W9CEY8_SALRU</name>
<evidence type="ECO:0008006" key="2">
    <source>
        <dbReference type="Google" id="ProtNLM"/>
    </source>
</evidence>
<dbReference type="Pfam" id="PF10899">
    <property type="entry name" value="AbiGi"/>
    <property type="match status" value="1"/>
</dbReference>